<dbReference type="Gene3D" id="2.40.160.10">
    <property type="entry name" value="Porin"/>
    <property type="match status" value="1"/>
</dbReference>
<comment type="caution">
    <text evidence="13">The sequence shown here is derived from an EMBL/GenBank/DDBJ whole genome shotgun (WGS) entry which is preliminary data.</text>
</comment>
<evidence type="ECO:0000256" key="2">
    <source>
        <dbReference type="ARBA" id="ARBA00007539"/>
    </source>
</evidence>
<keyword evidence="9" id="KW-0626">Porin</keyword>
<proteinExistence type="inferred from homology"/>
<keyword evidence="14" id="KW-1185">Reference proteome</keyword>
<comment type="subunit">
    <text evidence="3">Homotrimer.</text>
</comment>
<dbReference type="CDD" id="cd00342">
    <property type="entry name" value="gram_neg_porins"/>
    <property type="match status" value="1"/>
</dbReference>
<dbReference type="InterPro" id="IPR001897">
    <property type="entry name" value="Porin_gammaproteobac"/>
</dbReference>
<dbReference type="PANTHER" id="PTHR34501">
    <property type="entry name" value="PROTEIN YDDL-RELATED"/>
    <property type="match status" value="1"/>
</dbReference>
<evidence type="ECO:0000256" key="7">
    <source>
        <dbReference type="ARBA" id="ARBA00022729"/>
    </source>
</evidence>
<keyword evidence="6" id="KW-0812">Transmembrane</keyword>
<accession>A0ABQ0JQK0</accession>
<name>A0ABQ0JQK0_9VIBR</name>
<comment type="subcellular location">
    <subcellularLocation>
        <location evidence="1">Cell outer membrane</location>
        <topology evidence="1">Multi-pass membrane protein</topology>
    </subcellularLocation>
</comment>
<evidence type="ECO:0000256" key="6">
    <source>
        <dbReference type="ARBA" id="ARBA00022692"/>
    </source>
</evidence>
<evidence type="ECO:0000256" key="1">
    <source>
        <dbReference type="ARBA" id="ARBA00004571"/>
    </source>
</evidence>
<evidence type="ECO:0000313" key="14">
    <source>
        <dbReference type="Proteomes" id="UP000029223"/>
    </source>
</evidence>
<reference evidence="14" key="1">
    <citation type="submission" date="2014-09" db="EMBL/GenBank/DDBJ databases">
        <title>Vibrio variabilis JCM 19239. (C206) whole genome shotgun sequence.</title>
        <authorList>
            <person name="Sawabe T."/>
            <person name="Meirelles P."/>
            <person name="Nakanishi M."/>
            <person name="Sayaka M."/>
            <person name="Hattori M."/>
            <person name="Ohkuma M."/>
        </authorList>
    </citation>
    <scope>NUCLEOTIDE SEQUENCE [LARGE SCALE GENOMIC DNA]</scope>
    <source>
        <strain evidence="14">JCM 19239</strain>
    </source>
</reference>
<dbReference type="Proteomes" id="UP000029223">
    <property type="component" value="Unassembled WGS sequence"/>
</dbReference>
<dbReference type="PANTHER" id="PTHR34501:SF9">
    <property type="entry name" value="MAJOR OUTER MEMBRANE PROTEIN P.IA"/>
    <property type="match status" value="1"/>
</dbReference>
<evidence type="ECO:0000256" key="9">
    <source>
        <dbReference type="ARBA" id="ARBA00023114"/>
    </source>
</evidence>
<evidence type="ECO:0000256" key="4">
    <source>
        <dbReference type="ARBA" id="ARBA00022448"/>
    </source>
</evidence>
<keyword evidence="5" id="KW-1134">Transmembrane beta strand</keyword>
<evidence type="ECO:0000256" key="11">
    <source>
        <dbReference type="ARBA" id="ARBA00023237"/>
    </source>
</evidence>
<dbReference type="InterPro" id="IPR050298">
    <property type="entry name" value="Gram-neg_bact_OMP"/>
</dbReference>
<keyword evidence="11" id="KW-0998">Cell outer membrane</keyword>
<organism evidence="13 14">
    <name type="scientific">Vibrio variabilis</name>
    <dbReference type="NCBI Taxonomy" id="990271"/>
    <lineage>
        <taxon>Bacteria</taxon>
        <taxon>Pseudomonadati</taxon>
        <taxon>Pseudomonadota</taxon>
        <taxon>Gammaproteobacteria</taxon>
        <taxon>Vibrionales</taxon>
        <taxon>Vibrionaceae</taxon>
        <taxon>Vibrio</taxon>
    </lineage>
</organism>
<feature type="chain" id="PRO_5045435574" evidence="12">
    <location>
        <begin position="26"/>
        <end position="369"/>
    </location>
</feature>
<dbReference type="SUPFAM" id="SSF56935">
    <property type="entry name" value="Porins"/>
    <property type="match status" value="1"/>
</dbReference>
<evidence type="ECO:0000256" key="8">
    <source>
        <dbReference type="ARBA" id="ARBA00023065"/>
    </source>
</evidence>
<dbReference type="EMBL" id="BBMS01000125">
    <property type="protein sequence ID" value="GAL31014.1"/>
    <property type="molecule type" value="Genomic_DNA"/>
</dbReference>
<sequence length="369" mass="40174">MEVIMNKTLLAVAVTAAAIGTQANALEVYNKEGTQMNIGGHVTVGLTGKHAGKDARVEEKSPRLNVEVIQDLGNGFKADFKAEWQMNMLKGAQNTFKTRLGYIGLGHETYGRLAAGTQWSPYYMAAGVVDTPIGWSNEFLYDNHGFFGTARAEKMVAYSNTIDFDTAGAVTIGAGWQGANDVTTTTQSVQTIKDTSGNVTDAKLVTSKVVDLQSQNRAQIAAGYAINGFNANYAFNSGNLTENGVARTAESHLVSGKYGNFGAGLYVAATYASNEYMNSYDNRLLKDTKAFDSILAYGLDFGLNLILKHEEMKDDELGLRVKSGTSVQAEYTISPRLRAYTGYNYDNQGEGKYMKAKDHQFIIGTRFYL</sequence>
<evidence type="ECO:0000256" key="10">
    <source>
        <dbReference type="ARBA" id="ARBA00023136"/>
    </source>
</evidence>
<dbReference type="PRINTS" id="PR00183">
    <property type="entry name" value="ECOLIPORIN"/>
</dbReference>
<keyword evidence="10" id="KW-0472">Membrane</keyword>
<gene>
    <name evidence="13" type="ORF">JCM19239_4738</name>
</gene>
<feature type="signal peptide" evidence="12">
    <location>
        <begin position="1"/>
        <end position="25"/>
    </location>
</feature>
<evidence type="ECO:0000313" key="13">
    <source>
        <dbReference type="EMBL" id="GAL31014.1"/>
    </source>
</evidence>
<keyword evidence="4" id="KW-0813">Transport</keyword>
<dbReference type="InterPro" id="IPR023614">
    <property type="entry name" value="Porin_dom_sf"/>
</dbReference>
<evidence type="ECO:0000256" key="3">
    <source>
        <dbReference type="ARBA" id="ARBA00011233"/>
    </source>
</evidence>
<keyword evidence="8" id="KW-0406">Ion transport</keyword>
<evidence type="ECO:0000256" key="5">
    <source>
        <dbReference type="ARBA" id="ARBA00022452"/>
    </source>
</evidence>
<protein>
    <submittedName>
        <fullName evidence="13">Outer membrane protein N</fullName>
    </submittedName>
</protein>
<keyword evidence="7 12" id="KW-0732">Signal</keyword>
<evidence type="ECO:0000256" key="12">
    <source>
        <dbReference type="SAM" id="SignalP"/>
    </source>
</evidence>
<dbReference type="InterPro" id="IPR033900">
    <property type="entry name" value="Gram_neg_porin_domain"/>
</dbReference>
<comment type="similarity">
    <text evidence="2">Belongs to the Gram-negative porin family.</text>
</comment>